<feature type="domain" description="Glycosyltransferase 2-like" evidence="1">
    <location>
        <begin position="2"/>
        <end position="169"/>
    </location>
</feature>
<accession>J9G726</accession>
<keyword evidence="2" id="KW-0808">Transferase</keyword>
<reference evidence="2" key="1">
    <citation type="journal article" date="2012" name="PLoS ONE">
        <title>Gene sets for utilization of primary and secondary nutrition supplies in the distal gut of endangered iberian lynx.</title>
        <authorList>
            <person name="Alcaide M."/>
            <person name="Messina E."/>
            <person name="Richter M."/>
            <person name="Bargiela R."/>
            <person name="Peplies J."/>
            <person name="Huws S.A."/>
            <person name="Newbold C.J."/>
            <person name="Golyshin P.N."/>
            <person name="Simon M.A."/>
            <person name="Lopez G."/>
            <person name="Yakimov M.M."/>
            <person name="Ferrer M."/>
        </authorList>
    </citation>
    <scope>NUCLEOTIDE SEQUENCE</scope>
</reference>
<proteinExistence type="predicted"/>
<dbReference type="CDD" id="cd06420">
    <property type="entry name" value="GT2_Chondriotin_Pol_N"/>
    <property type="match status" value="1"/>
</dbReference>
<name>J9G726_9ZZZZ</name>
<dbReference type="Gene3D" id="3.90.550.10">
    <property type="entry name" value="Spore Coat Polysaccharide Biosynthesis Protein SpsA, Chain A"/>
    <property type="match status" value="1"/>
</dbReference>
<organism evidence="2">
    <name type="scientific">gut metagenome</name>
    <dbReference type="NCBI Taxonomy" id="749906"/>
    <lineage>
        <taxon>unclassified sequences</taxon>
        <taxon>metagenomes</taxon>
        <taxon>organismal metagenomes</taxon>
    </lineage>
</organism>
<dbReference type="SUPFAM" id="SSF53448">
    <property type="entry name" value="Nucleotide-diphospho-sugar transferases"/>
    <property type="match status" value="1"/>
</dbReference>
<dbReference type="Pfam" id="PF00535">
    <property type="entry name" value="Glycos_transf_2"/>
    <property type="match status" value="1"/>
</dbReference>
<comment type="caution">
    <text evidence="2">The sequence shown here is derived from an EMBL/GenBank/DDBJ whole genome shotgun (WGS) entry which is preliminary data.</text>
</comment>
<dbReference type="InterPro" id="IPR050834">
    <property type="entry name" value="Glycosyltransf_2"/>
</dbReference>
<dbReference type="PANTHER" id="PTHR43685:SF2">
    <property type="entry name" value="GLYCOSYLTRANSFERASE 2-LIKE DOMAIN-CONTAINING PROTEIN"/>
    <property type="match status" value="1"/>
</dbReference>
<dbReference type="GO" id="GO:0016740">
    <property type="term" value="F:transferase activity"/>
    <property type="evidence" value="ECO:0007669"/>
    <property type="project" value="UniProtKB-KW"/>
</dbReference>
<dbReference type="AlphaFoldDB" id="J9G726"/>
<protein>
    <submittedName>
        <fullName evidence="2">Lipooligosaccharide biosynthesis glycosyltransferase</fullName>
    </submittedName>
</protein>
<evidence type="ECO:0000259" key="1">
    <source>
        <dbReference type="Pfam" id="PF00535"/>
    </source>
</evidence>
<evidence type="ECO:0000313" key="2">
    <source>
        <dbReference type="EMBL" id="EJX02674.1"/>
    </source>
</evidence>
<sequence>MLELCLKSVLQQSVLPDEVLIADDGSKEDTKKIIHMFQQNAPMPINHVWHEDNGFRLTVIRNKAIAQAHMDYIIQIDGDIILHRHFIKDHKQFARRGSFVSGSRVNIQPELSKELLNAKRITIPIHSKGVHNKLNGLRCKLITRLMQNYKRSNILYVRGCNMGFWKEDLIKVNGYNENMIGWGREDSEIACRLTFAGIQKRFIKNAAIAFHIFHPENSRSQDNINNQIMLQTFNEKRTWCDKGLNQYLTQKERK</sequence>
<dbReference type="PANTHER" id="PTHR43685">
    <property type="entry name" value="GLYCOSYLTRANSFERASE"/>
    <property type="match status" value="1"/>
</dbReference>
<dbReference type="InterPro" id="IPR029044">
    <property type="entry name" value="Nucleotide-diphossugar_trans"/>
</dbReference>
<gene>
    <name evidence="2" type="ORF">EVA_09213</name>
</gene>
<dbReference type="InterPro" id="IPR001173">
    <property type="entry name" value="Glyco_trans_2-like"/>
</dbReference>
<dbReference type="EMBL" id="AMCI01002444">
    <property type="protein sequence ID" value="EJX02674.1"/>
    <property type="molecule type" value="Genomic_DNA"/>
</dbReference>